<dbReference type="STRING" id="999552.METH_14545"/>
<evidence type="ECO:0000313" key="2">
    <source>
        <dbReference type="Proteomes" id="UP000018780"/>
    </source>
</evidence>
<dbReference type="Proteomes" id="UP000018780">
    <property type="component" value="Chromosome"/>
</dbReference>
<dbReference type="AlphaFoldDB" id="V9W0I4"/>
<dbReference type="EMBL" id="CP006773">
    <property type="protein sequence ID" value="AHD03145.1"/>
    <property type="molecule type" value="Genomic_DNA"/>
</dbReference>
<keyword evidence="2" id="KW-1185">Reference proteome</keyword>
<protein>
    <submittedName>
        <fullName evidence="1">Uncharacterized protein</fullName>
    </submittedName>
</protein>
<dbReference type="HOGENOM" id="CLU_2916970_0_0_5"/>
<proteinExistence type="predicted"/>
<dbReference type="KEGG" id="lmd:METH_14545"/>
<sequence length="61" mass="6294">MDGLTASVKSSVVGARSVEAAMEEARSEAETSGTVVQNAVSEMTGSEHPLTTSPVTPICWL</sequence>
<dbReference type="PATRIC" id="fig|999552.6.peg.2911"/>
<gene>
    <name evidence="1" type="ORF">METH_14545</name>
</gene>
<organism evidence="1 2">
    <name type="scientific">Leisingera methylohalidivorans DSM 14336</name>
    <dbReference type="NCBI Taxonomy" id="999552"/>
    <lineage>
        <taxon>Bacteria</taxon>
        <taxon>Pseudomonadati</taxon>
        <taxon>Pseudomonadota</taxon>
        <taxon>Alphaproteobacteria</taxon>
        <taxon>Rhodobacterales</taxon>
        <taxon>Roseobacteraceae</taxon>
        <taxon>Leisingera</taxon>
    </lineage>
</organism>
<evidence type="ECO:0000313" key="1">
    <source>
        <dbReference type="EMBL" id="AHD03145.1"/>
    </source>
</evidence>
<accession>V9W0I4</accession>
<reference evidence="1 2" key="1">
    <citation type="submission" date="2013-09" db="EMBL/GenBank/DDBJ databases">
        <authorList>
            <consortium name="DOE Joint Genome Institute"/>
            <person name="Klenk H.-P."/>
            <person name="Huntemann M."/>
            <person name="Han J."/>
            <person name="Chen A."/>
            <person name="Kyrpides N."/>
            <person name="Mavromatis K."/>
            <person name="Markowitz V."/>
            <person name="Palaniappan K."/>
            <person name="Ivanova N."/>
            <person name="Schaumberg A."/>
            <person name="Pati A."/>
            <person name="Liolios K."/>
            <person name="Nordberg H.P."/>
            <person name="Cantor M.N."/>
            <person name="Hua S.X."/>
            <person name="Woyke T."/>
        </authorList>
    </citation>
    <scope>NUCLEOTIDE SEQUENCE [LARGE SCALE GENOMIC DNA]</scope>
    <source>
        <strain evidence="1 2">DSM 14336</strain>
    </source>
</reference>
<name>V9W0I4_9RHOB</name>